<reference evidence="3 4" key="1">
    <citation type="submission" date="2015-09" db="EMBL/GenBank/DDBJ databases">
        <authorList>
            <consortium name="Pathogen Informatics"/>
        </authorList>
    </citation>
    <scope>NUCLEOTIDE SEQUENCE [LARGE SCALE GENOMIC DNA]</scope>
    <source>
        <strain evidence="3 4">2789STDY5608850</strain>
    </source>
</reference>
<dbReference type="PANTHER" id="PTHR48081:SF8">
    <property type="entry name" value="ALPHA_BETA HYDROLASE FOLD-3 DOMAIN-CONTAINING PROTEIN-RELATED"/>
    <property type="match status" value="1"/>
</dbReference>
<dbReference type="EC" id="3.1.1.83" evidence="3"/>
<evidence type="ECO:0000313" key="4">
    <source>
        <dbReference type="Proteomes" id="UP000095651"/>
    </source>
</evidence>
<dbReference type="EMBL" id="CYZE01000012">
    <property type="protein sequence ID" value="CUO80490.1"/>
    <property type="molecule type" value="Genomic_DNA"/>
</dbReference>
<dbReference type="InterPro" id="IPR013094">
    <property type="entry name" value="AB_hydrolase_3"/>
</dbReference>
<dbReference type="Proteomes" id="UP000095651">
    <property type="component" value="Unassembled WGS sequence"/>
</dbReference>
<dbReference type="InterPro" id="IPR050300">
    <property type="entry name" value="GDXG_lipolytic_enzyme"/>
</dbReference>
<gene>
    <name evidence="3" type="primary">mlhB_1</name>
    <name evidence="3" type="ORF">ERS852407_04009</name>
</gene>
<sequence length="296" mass="33172">MSFKASMAGFLARLCKADRNMAENLQNPPRNTGALDIVRFTKKVRVKNWDIRGFKGVTINGSYPGRGHILMLPGGAYSLEPGKHHRRIAERFALLDHMKVSVFQYPLCPEYTAVDVRIILMEAYERLVSEYPDDLFFLFGDSSGGGLALAFLQELRDRGGCPMPLRTAVVSPWLDISLTNPKIKIARKTEHILPVEELMETGKRYCGGLDIEDPFVSPIYGTMDGLGPVLMFSGEEEILTPDCELLTEKMEKVSGTEFVYRKAAGMCHDWILIPCRETDVTLDLIAGFFQEALEAE</sequence>
<dbReference type="Pfam" id="PF07859">
    <property type="entry name" value="Abhydrolase_3"/>
    <property type="match status" value="1"/>
</dbReference>
<dbReference type="RefSeq" id="WP_002601969.1">
    <property type="nucleotide sequence ID" value="NZ_CABIXC010000012.1"/>
</dbReference>
<dbReference type="InterPro" id="IPR029058">
    <property type="entry name" value="AB_hydrolase_fold"/>
</dbReference>
<dbReference type="PANTHER" id="PTHR48081">
    <property type="entry name" value="AB HYDROLASE SUPERFAMILY PROTEIN C4A8.06C"/>
    <property type="match status" value="1"/>
</dbReference>
<dbReference type="Gene3D" id="3.40.50.1820">
    <property type="entry name" value="alpha/beta hydrolase"/>
    <property type="match status" value="1"/>
</dbReference>
<dbReference type="SUPFAM" id="SSF53474">
    <property type="entry name" value="alpha/beta-Hydrolases"/>
    <property type="match status" value="1"/>
</dbReference>
<accession>A0A174I5J8</accession>
<name>A0A174I5J8_9FIRM</name>
<protein>
    <submittedName>
        <fullName evidence="3">Alpha/beta hydrolase</fullName>
        <ecNumber evidence="3">3.1.1.83</ecNumber>
    </submittedName>
</protein>
<evidence type="ECO:0000313" key="3">
    <source>
        <dbReference type="EMBL" id="CUO80490.1"/>
    </source>
</evidence>
<keyword evidence="1 3" id="KW-0378">Hydrolase</keyword>
<evidence type="ECO:0000256" key="1">
    <source>
        <dbReference type="ARBA" id="ARBA00022801"/>
    </source>
</evidence>
<feature type="domain" description="Alpha/beta hydrolase fold-3" evidence="2">
    <location>
        <begin position="71"/>
        <end position="271"/>
    </location>
</feature>
<dbReference type="GO" id="GO:0016787">
    <property type="term" value="F:hydrolase activity"/>
    <property type="evidence" value="ECO:0007669"/>
    <property type="project" value="UniProtKB-KW"/>
</dbReference>
<evidence type="ECO:0000259" key="2">
    <source>
        <dbReference type="Pfam" id="PF07859"/>
    </source>
</evidence>
<organism evidence="3 4">
    <name type="scientific">Hungatella hathewayi</name>
    <dbReference type="NCBI Taxonomy" id="154046"/>
    <lineage>
        <taxon>Bacteria</taxon>
        <taxon>Bacillati</taxon>
        <taxon>Bacillota</taxon>
        <taxon>Clostridia</taxon>
        <taxon>Lachnospirales</taxon>
        <taxon>Lachnospiraceae</taxon>
        <taxon>Hungatella</taxon>
    </lineage>
</organism>
<proteinExistence type="predicted"/>
<dbReference type="AlphaFoldDB" id="A0A174I5J8"/>